<keyword evidence="2" id="KW-1185">Reference proteome</keyword>
<reference evidence="1 2" key="1">
    <citation type="submission" date="2019-09" db="EMBL/GenBank/DDBJ databases">
        <title>Genome sequence of Rhodovastum atsumiense, a diverse member of the Acetobacteraceae family of non-sulfur purple photosynthetic bacteria.</title>
        <authorList>
            <person name="Meyer T."/>
            <person name="Kyndt J."/>
        </authorList>
    </citation>
    <scope>NUCLEOTIDE SEQUENCE [LARGE SCALE GENOMIC DNA]</scope>
    <source>
        <strain evidence="1 2">DSM 21279</strain>
    </source>
</reference>
<dbReference type="Proteomes" id="UP000325255">
    <property type="component" value="Unassembled WGS sequence"/>
</dbReference>
<comment type="caution">
    <text evidence="1">The sequence shown here is derived from an EMBL/GenBank/DDBJ whole genome shotgun (WGS) entry which is preliminary data.</text>
</comment>
<evidence type="ECO:0000313" key="2">
    <source>
        <dbReference type="Proteomes" id="UP000325255"/>
    </source>
</evidence>
<accession>A0A5M6IXL7</accession>
<protein>
    <submittedName>
        <fullName evidence="1">Uncharacterized protein</fullName>
    </submittedName>
</protein>
<sequence length="109" mass="10917">MAIRAVLTLSPALLLPLGIAATLTILRAIPDEAAPLLARYADDQAAVAGAVAAGATLIGLAAPGAIAVQGAPGLVARLRATGATRITPLRAALGCLAAPFDPRERSFRK</sequence>
<name>A0A5M6IXL7_9PROT</name>
<proteinExistence type="predicted"/>
<gene>
    <name evidence="1" type="ORF">F1189_08200</name>
</gene>
<evidence type="ECO:0000313" key="1">
    <source>
        <dbReference type="EMBL" id="KAA5612709.1"/>
    </source>
</evidence>
<dbReference type="EMBL" id="VWPK01000010">
    <property type="protein sequence ID" value="KAA5612709.1"/>
    <property type="molecule type" value="Genomic_DNA"/>
</dbReference>
<dbReference type="AlphaFoldDB" id="A0A5M6IXL7"/>
<dbReference type="RefSeq" id="WP_150040242.1">
    <property type="nucleotide sequence ID" value="NZ_OW485601.1"/>
</dbReference>
<organism evidence="1 2">
    <name type="scientific">Rhodovastum atsumiense</name>
    <dbReference type="NCBI Taxonomy" id="504468"/>
    <lineage>
        <taxon>Bacteria</taxon>
        <taxon>Pseudomonadati</taxon>
        <taxon>Pseudomonadota</taxon>
        <taxon>Alphaproteobacteria</taxon>
        <taxon>Acetobacterales</taxon>
        <taxon>Acetobacteraceae</taxon>
        <taxon>Rhodovastum</taxon>
    </lineage>
</organism>